<comment type="caution">
    <text evidence="2">The sequence shown here is derived from an EMBL/GenBank/DDBJ whole genome shotgun (WGS) entry which is preliminary data.</text>
</comment>
<dbReference type="Proteomes" id="UP000256321">
    <property type="component" value="Unassembled WGS sequence"/>
</dbReference>
<evidence type="ECO:0000313" key="4">
    <source>
        <dbReference type="Proteomes" id="UP000629596"/>
    </source>
</evidence>
<evidence type="ECO:0000313" key="3">
    <source>
        <dbReference type="Proteomes" id="UP000256321"/>
    </source>
</evidence>
<dbReference type="RefSeq" id="WP_115500850.1">
    <property type="nucleotide sequence ID" value="NZ_JACRTI010000055.1"/>
</dbReference>
<dbReference type="EMBL" id="JACRTI010000055">
    <property type="protein sequence ID" value="MBC8603359.1"/>
    <property type="molecule type" value="Genomic_DNA"/>
</dbReference>
<sequence length="204" mass="23216">MLHYKTIDPATLELLKSLLAIPDFENLRLAGGTSLALQIGHRTSVDLDLFGALSIEPDEVLEIIRPLGNISIIKNSKNIHIFTINNIKVDLVNYGYPWLAPVNNTDFLRLAGLEDICAMKLAAITGRGTKKDFIDVYFLLQYFSLKEMLRLYSEKYTDGSIFMVIKSLSYFDDAEEEPEPLMFSIIDWNVIKEEMQKQISSLTF</sequence>
<reference evidence="2 3" key="1">
    <citation type="submission" date="2018-07" db="EMBL/GenBank/DDBJ databases">
        <title>Parabacteroides acidifaciens nov. sp., isolated from human feces.</title>
        <authorList>
            <person name="Wang Y.J."/>
        </authorList>
    </citation>
    <scope>NUCLEOTIDE SEQUENCE [LARGE SCALE GENOMIC DNA]</scope>
    <source>
        <strain evidence="2 3">426-9</strain>
    </source>
</reference>
<accession>A0A3D8HB93</accession>
<dbReference type="InterPro" id="IPR014942">
    <property type="entry name" value="AbiEii"/>
</dbReference>
<dbReference type="Proteomes" id="UP000629596">
    <property type="component" value="Unassembled WGS sequence"/>
</dbReference>
<proteinExistence type="predicted"/>
<keyword evidence="4" id="KW-1185">Reference proteome</keyword>
<dbReference type="GO" id="GO:0016740">
    <property type="term" value="F:transferase activity"/>
    <property type="evidence" value="ECO:0007669"/>
    <property type="project" value="UniProtKB-KW"/>
</dbReference>
<name>A0A3D8HB93_9BACT</name>
<dbReference type="EMBL" id="QREV01000055">
    <property type="protein sequence ID" value="RDU47912.1"/>
    <property type="molecule type" value="Genomic_DNA"/>
</dbReference>
<evidence type="ECO:0000313" key="2">
    <source>
        <dbReference type="EMBL" id="RDU47912.1"/>
    </source>
</evidence>
<keyword evidence="1" id="KW-0808">Transferase</keyword>
<evidence type="ECO:0000313" key="1">
    <source>
        <dbReference type="EMBL" id="MBC8603359.1"/>
    </source>
</evidence>
<dbReference type="Pfam" id="PF08843">
    <property type="entry name" value="AbiEii"/>
    <property type="match status" value="1"/>
</dbReference>
<protein>
    <submittedName>
        <fullName evidence="1">Nucleotidyl transferase AbiEii/AbiGii toxin family protein</fullName>
    </submittedName>
</protein>
<dbReference type="AlphaFoldDB" id="A0A3D8HB93"/>
<reference evidence="1 4" key="2">
    <citation type="submission" date="2020-08" db="EMBL/GenBank/DDBJ databases">
        <title>Genome public.</title>
        <authorList>
            <person name="Liu C."/>
            <person name="Sun Q."/>
        </authorList>
    </citation>
    <scope>NUCLEOTIDE SEQUENCE [LARGE SCALE GENOMIC DNA]</scope>
    <source>
        <strain evidence="1 4">426_9</strain>
    </source>
</reference>
<organism evidence="2 3">
    <name type="scientific">Parabacteroides acidifaciens</name>
    <dbReference type="NCBI Taxonomy" id="2290935"/>
    <lineage>
        <taxon>Bacteria</taxon>
        <taxon>Pseudomonadati</taxon>
        <taxon>Bacteroidota</taxon>
        <taxon>Bacteroidia</taxon>
        <taxon>Bacteroidales</taxon>
        <taxon>Tannerellaceae</taxon>
        <taxon>Parabacteroides</taxon>
    </lineage>
</organism>
<gene>
    <name evidence="2" type="ORF">DWU89_17125</name>
    <name evidence="1" type="ORF">H8784_16725</name>
</gene>